<dbReference type="AlphaFoldDB" id="A0A4P6ZJH0"/>
<feature type="domain" description="Thiopeptide-type bacteriocin biosynthesis" evidence="1">
    <location>
        <begin position="12"/>
        <end position="269"/>
    </location>
</feature>
<evidence type="ECO:0000313" key="3">
    <source>
        <dbReference type="Proteomes" id="UP000294419"/>
    </source>
</evidence>
<dbReference type="KEGG" id="csal:NBC122_02754"/>
<evidence type="ECO:0000313" key="2">
    <source>
        <dbReference type="EMBL" id="QBO59555.1"/>
    </source>
</evidence>
<reference evidence="2 3" key="1">
    <citation type="submission" date="2019-03" db="EMBL/GenBank/DDBJ databases">
        <authorList>
            <person name="Kim H."/>
            <person name="Yu S.-M."/>
        </authorList>
    </citation>
    <scope>NUCLEOTIDE SEQUENCE [LARGE SCALE GENOMIC DNA]</scope>
    <source>
        <strain evidence="2 3">NBC122</strain>
    </source>
</reference>
<evidence type="ECO:0000259" key="1">
    <source>
        <dbReference type="Pfam" id="PF14028"/>
    </source>
</evidence>
<dbReference type="Pfam" id="PF14028">
    <property type="entry name" value="Lant_dehydr_C"/>
    <property type="match status" value="1"/>
</dbReference>
<protein>
    <submittedName>
        <fullName evidence="2">Nisin biosynthesis protein NisB</fullName>
    </submittedName>
</protein>
<name>A0A4P6ZJH0_9FLAO</name>
<dbReference type="EMBL" id="CP037954">
    <property type="protein sequence ID" value="QBO59555.1"/>
    <property type="molecule type" value="Genomic_DNA"/>
</dbReference>
<dbReference type="Proteomes" id="UP000294419">
    <property type="component" value="Chromosome"/>
</dbReference>
<dbReference type="NCBIfam" id="TIGR03891">
    <property type="entry name" value="thiopep_ocin"/>
    <property type="match status" value="1"/>
</dbReference>
<gene>
    <name evidence="2" type="primary">nisB_1</name>
    <name evidence="2" type="ORF">NBC122_02754</name>
</gene>
<accession>A0A4P6ZJH0</accession>
<organism evidence="2 3">
    <name type="scientific">Chryseobacterium salivictor</name>
    <dbReference type="NCBI Taxonomy" id="2547600"/>
    <lineage>
        <taxon>Bacteria</taxon>
        <taxon>Pseudomonadati</taxon>
        <taxon>Bacteroidota</taxon>
        <taxon>Flavobacteriia</taxon>
        <taxon>Flavobacteriales</taxon>
        <taxon>Weeksellaceae</taxon>
        <taxon>Chryseobacterium group</taxon>
        <taxon>Chryseobacterium</taxon>
    </lineage>
</organism>
<dbReference type="InterPro" id="IPR023809">
    <property type="entry name" value="Thiopep_bacteriocin_synth_dom"/>
</dbReference>
<proteinExistence type="predicted"/>
<dbReference type="RefSeq" id="WP_133440886.1">
    <property type="nucleotide sequence ID" value="NZ_CP037954.1"/>
</dbReference>
<keyword evidence="3" id="KW-1185">Reference proteome</keyword>
<sequence>MMTRKFLPGSEWLYFKIYTGVKTSDIILQEAIIPLVNSLLKEEQLIIKWFFIRYNDPKPHLRIRFQLTDTTIIDYKSVLEKVNHQLKDFIDSREIENIIIDSYTRELERYGENTIEFAEELFYKSSELILKFLEYDDEEKIIVSMFYIDKILSALRLSENEKWEWIKKFNNSYKKEFNADKNLNTQLDEKFRKFKSDYINFVKSDEFAEIRNLIILNIEKSGILIENIILIPLLSDFFQSIFHLHINRTFVFDQRLFEMIIYDYMNRYYKLMFYRNLQN</sequence>
<dbReference type="OrthoDB" id="1273722at2"/>